<dbReference type="STRING" id="1216006.VA7868_03553"/>
<gene>
    <name evidence="1" type="ORF">VA7868_03553</name>
</gene>
<protein>
    <recommendedName>
        <fullName evidence="3">Plasmid stabilization system protein</fullName>
    </recommendedName>
</protein>
<accession>A0A1M6AE37</accession>
<dbReference type="OrthoDB" id="5827669at2"/>
<evidence type="ECO:0000313" key="2">
    <source>
        <dbReference type="Proteomes" id="UP000184608"/>
    </source>
</evidence>
<evidence type="ECO:0008006" key="3">
    <source>
        <dbReference type="Google" id="ProtNLM"/>
    </source>
</evidence>
<dbReference type="EMBL" id="FQXZ01000039">
    <property type="protein sequence ID" value="SHI34725.1"/>
    <property type="molecule type" value="Genomic_DNA"/>
</dbReference>
<dbReference type="Proteomes" id="UP000184608">
    <property type="component" value="Unassembled WGS sequence"/>
</dbReference>
<name>A0A1M6AE37_9VIBR</name>
<evidence type="ECO:0000313" key="1">
    <source>
        <dbReference type="EMBL" id="SHI34725.1"/>
    </source>
</evidence>
<reference evidence="1 2" key="1">
    <citation type="submission" date="2016-11" db="EMBL/GenBank/DDBJ databases">
        <authorList>
            <person name="Jaros S."/>
            <person name="Januszkiewicz K."/>
            <person name="Wedrychowicz H."/>
        </authorList>
    </citation>
    <scope>NUCLEOTIDE SEQUENCE [LARGE SCALE GENOMIC DNA]</scope>
    <source>
        <strain evidence="1 2">CECT 7868</strain>
    </source>
</reference>
<keyword evidence="2" id="KW-1185">Reference proteome</keyword>
<proteinExistence type="predicted"/>
<organism evidence="1 2">
    <name type="scientific">Vibrio aerogenes CECT 7868</name>
    <dbReference type="NCBI Taxonomy" id="1216006"/>
    <lineage>
        <taxon>Bacteria</taxon>
        <taxon>Pseudomonadati</taxon>
        <taxon>Pseudomonadota</taxon>
        <taxon>Gammaproteobacteria</taxon>
        <taxon>Vibrionales</taxon>
        <taxon>Vibrionaceae</taxon>
        <taxon>Vibrio</taxon>
    </lineage>
</organism>
<dbReference type="RefSeq" id="WP_073605154.1">
    <property type="nucleotide sequence ID" value="NZ_FQXZ01000039.1"/>
</dbReference>
<dbReference type="AlphaFoldDB" id="A0A1M6AE37"/>
<sequence>MSNPIVIKTTVSFDKTVDNAIVYLSQWSDEIDVIERVEKTLAQFESCVSEHPLAYSRCPELMELGVNSVRNAAIGDFRILYEAEASEQQTVIYLLLFLKTNQSIEKQLIEFCLYL</sequence>